<proteinExistence type="predicted"/>
<accession>A0A2M4D4M5</accession>
<protein>
    <submittedName>
        <fullName evidence="1">Putative secreted protein</fullName>
    </submittedName>
</protein>
<evidence type="ECO:0000313" key="1">
    <source>
        <dbReference type="EMBL" id="MBW72503.1"/>
    </source>
</evidence>
<dbReference type="AlphaFoldDB" id="A0A2M4D4M5"/>
<reference evidence="1" key="1">
    <citation type="submission" date="2018-01" db="EMBL/GenBank/DDBJ databases">
        <title>An insight into the sialome of Amazonian anophelines.</title>
        <authorList>
            <person name="Ribeiro J.M."/>
            <person name="Scarpassa V."/>
            <person name="Calvo E."/>
        </authorList>
    </citation>
    <scope>NUCLEOTIDE SEQUENCE</scope>
</reference>
<name>A0A2M4D4M5_ANODA</name>
<dbReference type="EMBL" id="GGFL01008325">
    <property type="protein sequence ID" value="MBW72503.1"/>
    <property type="molecule type" value="Transcribed_RNA"/>
</dbReference>
<organism evidence="1">
    <name type="scientific">Anopheles darlingi</name>
    <name type="common">Mosquito</name>
    <dbReference type="NCBI Taxonomy" id="43151"/>
    <lineage>
        <taxon>Eukaryota</taxon>
        <taxon>Metazoa</taxon>
        <taxon>Ecdysozoa</taxon>
        <taxon>Arthropoda</taxon>
        <taxon>Hexapoda</taxon>
        <taxon>Insecta</taxon>
        <taxon>Pterygota</taxon>
        <taxon>Neoptera</taxon>
        <taxon>Endopterygota</taxon>
        <taxon>Diptera</taxon>
        <taxon>Nematocera</taxon>
        <taxon>Culicoidea</taxon>
        <taxon>Culicidae</taxon>
        <taxon>Anophelinae</taxon>
        <taxon>Anopheles</taxon>
    </lineage>
</organism>
<sequence>MRLWSASTLTRHFSTSASISVLLAPWSSLIVARRSLLPLSSPKLPPDSSLIKLTTPPGPAGLLLPSSRSCLSFLRFSSFSRKLFRFTFTA</sequence>